<sequence length="243" mass="27879">MREGVYWEPHLSQDRPMTPTQFHDLFQRSVGRRLIADVPVGAALSGGLDSSTIVGLMSDLLRDDFPDAESMRGQVKAFSAVFDGDPIDERAYIEEAIRSSGADTVYTHPDSKTFTEELQDLVYYLDEPFVSTGPYAQWCVMRTAKEHVKVVLDGQGGDELLAGYVPYQLVYLRQLFDERQIGRFLREAWLARGVLWPIIRRNLRNRRRHLPTRPLLREEFLRASHAPQDTRSSSNLKARLLDR</sequence>
<evidence type="ECO:0000259" key="1">
    <source>
        <dbReference type="Pfam" id="PF00733"/>
    </source>
</evidence>
<reference evidence="2" key="2">
    <citation type="journal article" date="2014" name="ISME J.">
        <title>Microbial stratification in low pH oxic and suboxic macroscopic growths along an acid mine drainage.</title>
        <authorList>
            <person name="Mendez-Garcia C."/>
            <person name="Mesa V."/>
            <person name="Sprenger R.R."/>
            <person name="Richter M."/>
            <person name="Diez M.S."/>
            <person name="Solano J."/>
            <person name="Bargiela R."/>
            <person name="Golyshina O.V."/>
            <person name="Manteca A."/>
            <person name="Ramos J.L."/>
            <person name="Gallego J.R."/>
            <person name="Llorente I."/>
            <person name="Martins Dos Santos V.A."/>
            <person name="Jensen O.N."/>
            <person name="Pelaez A.I."/>
            <person name="Sanchez J."/>
            <person name="Ferrer M."/>
        </authorList>
    </citation>
    <scope>NUCLEOTIDE SEQUENCE</scope>
</reference>
<dbReference type="Gene3D" id="3.40.50.620">
    <property type="entry name" value="HUPs"/>
    <property type="match status" value="1"/>
</dbReference>
<gene>
    <name evidence="2" type="ORF">B2A_08045</name>
</gene>
<evidence type="ECO:0000313" key="2">
    <source>
        <dbReference type="EMBL" id="EQD48254.1"/>
    </source>
</evidence>
<comment type="caution">
    <text evidence="2">The sequence shown here is derived from an EMBL/GenBank/DDBJ whole genome shotgun (WGS) entry which is preliminary data.</text>
</comment>
<dbReference type="PANTHER" id="PTHR43284">
    <property type="entry name" value="ASPARAGINE SYNTHETASE (GLUTAMINE-HYDROLYZING)"/>
    <property type="match status" value="1"/>
</dbReference>
<dbReference type="GO" id="GO:0006529">
    <property type="term" value="P:asparagine biosynthetic process"/>
    <property type="evidence" value="ECO:0007669"/>
    <property type="project" value="InterPro"/>
</dbReference>
<dbReference type="CDD" id="cd01991">
    <property type="entry name" value="Asn_synthase_B_C"/>
    <property type="match status" value="1"/>
</dbReference>
<dbReference type="EMBL" id="AUZZ01005790">
    <property type="protein sequence ID" value="EQD48254.1"/>
    <property type="molecule type" value="Genomic_DNA"/>
</dbReference>
<name>T1B5P2_9ZZZZ</name>
<dbReference type="SUPFAM" id="SSF52402">
    <property type="entry name" value="Adenine nucleotide alpha hydrolases-like"/>
    <property type="match status" value="1"/>
</dbReference>
<dbReference type="PANTHER" id="PTHR43284:SF1">
    <property type="entry name" value="ASPARAGINE SYNTHETASE"/>
    <property type="match status" value="1"/>
</dbReference>
<dbReference type="Pfam" id="PF00733">
    <property type="entry name" value="Asn_synthase"/>
    <property type="match status" value="1"/>
</dbReference>
<proteinExistence type="predicted"/>
<dbReference type="InterPro" id="IPR014729">
    <property type="entry name" value="Rossmann-like_a/b/a_fold"/>
</dbReference>
<dbReference type="InterPro" id="IPR051786">
    <property type="entry name" value="ASN_synthetase/amidase"/>
</dbReference>
<dbReference type="GO" id="GO:0004066">
    <property type="term" value="F:asparagine synthase (glutamine-hydrolyzing) activity"/>
    <property type="evidence" value="ECO:0007669"/>
    <property type="project" value="InterPro"/>
</dbReference>
<reference evidence="2" key="1">
    <citation type="submission" date="2013-08" db="EMBL/GenBank/DDBJ databases">
        <authorList>
            <person name="Mendez C."/>
            <person name="Richter M."/>
            <person name="Ferrer M."/>
            <person name="Sanchez J."/>
        </authorList>
    </citation>
    <scope>NUCLEOTIDE SEQUENCE</scope>
</reference>
<organism evidence="2">
    <name type="scientific">mine drainage metagenome</name>
    <dbReference type="NCBI Taxonomy" id="410659"/>
    <lineage>
        <taxon>unclassified sequences</taxon>
        <taxon>metagenomes</taxon>
        <taxon>ecological metagenomes</taxon>
    </lineage>
</organism>
<accession>T1B5P2</accession>
<feature type="non-terminal residue" evidence="2">
    <location>
        <position position="243"/>
    </location>
</feature>
<dbReference type="InterPro" id="IPR001962">
    <property type="entry name" value="Asn_synthase"/>
</dbReference>
<feature type="domain" description="Asparagine synthetase" evidence="1">
    <location>
        <begin position="22"/>
        <end position="205"/>
    </location>
</feature>
<protein>
    <submittedName>
        <fullName evidence="2">Asparagine synthase (Glutamine-hydrolyzing)</fullName>
    </submittedName>
</protein>
<dbReference type="AlphaFoldDB" id="T1B5P2"/>